<proteinExistence type="predicted"/>
<reference evidence="2" key="1">
    <citation type="submission" date="2020-05" db="EMBL/GenBank/DDBJ databases">
        <title>Mycena genomes resolve the evolution of fungal bioluminescence.</title>
        <authorList>
            <person name="Tsai I.J."/>
        </authorList>
    </citation>
    <scope>NUCLEOTIDE SEQUENCE</scope>
    <source>
        <strain evidence="2">160909Yilan</strain>
    </source>
</reference>
<comment type="caution">
    <text evidence="2">The sequence shown here is derived from an EMBL/GenBank/DDBJ whole genome shotgun (WGS) entry which is preliminary data.</text>
</comment>
<accession>A0A8H6X780</accession>
<feature type="transmembrane region" description="Helical" evidence="1">
    <location>
        <begin position="151"/>
        <end position="172"/>
    </location>
</feature>
<gene>
    <name evidence="2" type="ORF">MSAN_02330000</name>
</gene>
<evidence type="ECO:0000313" key="3">
    <source>
        <dbReference type="Proteomes" id="UP000623467"/>
    </source>
</evidence>
<keyword evidence="3" id="KW-1185">Reference proteome</keyword>
<dbReference type="AlphaFoldDB" id="A0A8H6X780"/>
<keyword evidence="1" id="KW-0472">Membrane</keyword>
<sequence length="259" mass="29804">MTVQDEHRLELVSIENKRLEVFRAHCAEFCGYGAEDKFPWPEAGDYANATAGMRMWIQVWGQMEAYHVNYAKIFSIYGGIHIRRSETRRDELIFSRTYTCLDGEVTRSVCLILEARKRNIAEAQSLQTLGGRLDLSSQLVRAFVFGCITKWKLLAALFWGYWTGSFAIYIFFNDRAIFFRDVSPARHNTPVSAHPIYAVVKMFNDREQALREVNVLEHARDLRVPTLQGVVEDGIQIGVIMSYEGIPLGRLDWATLEQR</sequence>
<name>A0A8H6X780_9AGAR</name>
<evidence type="ECO:0000256" key="1">
    <source>
        <dbReference type="SAM" id="Phobius"/>
    </source>
</evidence>
<keyword evidence="1" id="KW-0812">Transmembrane</keyword>
<dbReference type="Proteomes" id="UP000623467">
    <property type="component" value="Unassembled WGS sequence"/>
</dbReference>
<keyword evidence="1" id="KW-1133">Transmembrane helix</keyword>
<protein>
    <submittedName>
        <fullName evidence="2">Uncharacterized protein</fullName>
    </submittedName>
</protein>
<evidence type="ECO:0000313" key="2">
    <source>
        <dbReference type="EMBL" id="KAF7335838.1"/>
    </source>
</evidence>
<organism evidence="2 3">
    <name type="scientific">Mycena sanguinolenta</name>
    <dbReference type="NCBI Taxonomy" id="230812"/>
    <lineage>
        <taxon>Eukaryota</taxon>
        <taxon>Fungi</taxon>
        <taxon>Dikarya</taxon>
        <taxon>Basidiomycota</taxon>
        <taxon>Agaricomycotina</taxon>
        <taxon>Agaricomycetes</taxon>
        <taxon>Agaricomycetidae</taxon>
        <taxon>Agaricales</taxon>
        <taxon>Marasmiineae</taxon>
        <taxon>Mycenaceae</taxon>
        <taxon>Mycena</taxon>
    </lineage>
</organism>
<dbReference type="EMBL" id="JACAZH010000040">
    <property type="protein sequence ID" value="KAF7335838.1"/>
    <property type="molecule type" value="Genomic_DNA"/>
</dbReference>